<feature type="transmembrane region" description="Helical" evidence="1">
    <location>
        <begin position="189"/>
        <end position="209"/>
    </location>
</feature>
<gene>
    <name evidence="3" type="ORF">EST38_g4035</name>
</gene>
<keyword evidence="1" id="KW-1133">Transmembrane helix</keyword>
<keyword evidence="1" id="KW-0472">Membrane</keyword>
<dbReference type="EMBL" id="SDEE01000094">
    <property type="protein sequence ID" value="RXW21806.1"/>
    <property type="molecule type" value="Genomic_DNA"/>
</dbReference>
<organism evidence="3 4">
    <name type="scientific">Candolleomyces aberdarensis</name>
    <dbReference type="NCBI Taxonomy" id="2316362"/>
    <lineage>
        <taxon>Eukaryota</taxon>
        <taxon>Fungi</taxon>
        <taxon>Dikarya</taxon>
        <taxon>Basidiomycota</taxon>
        <taxon>Agaricomycotina</taxon>
        <taxon>Agaricomycetes</taxon>
        <taxon>Agaricomycetidae</taxon>
        <taxon>Agaricales</taxon>
        <taxon>Agaricineae</taxon>
        <taxon>Psathyrellaceae</taxon>
        <taxon>Candolleomyces</taxon>
    </lineage>
</organism>
<evidence type="ECO:0000259" key="2">
    <source>
        <dbReference type="Pfam" id="PF20151"/>
    </source>
</evidence>
<evidence type="ECO:0000313" key="4">
    <source>
        <dbReference type="Proteomes" id="UP000290288"/>
    </source>
</evidence>
<comment type="caution">
    <text evidence="3">The sequence shown here is derived from an EMBL/GenBank/DDBJ whole genome shotgun (WGS) entry which is preliminary data.</text>
</comment>
<keyword evidence="4" id="KW-1185">Reference proteome</keyword>
<dbReference type="InterPro" id="IPR045340">
    <property type="entry name" value="DUF6533"/>
</dbReference>
<name>A0A4Q2DQN3_9AGAR</name>
<accession>A0A4Q2DQN3</accession>
<feature type="domain" description="DUF6533" evidence="2">
    <location>
        <begin position="20"/>
        <end position="65"/>
    </location>
</feature>
<feature type="transmembrane region" description="Helical" evidence="1">
    <location>
        <begin position="141"/>
        <end position="160"/>
    </location>
</feature>
<evidence type="ECO:0000256" key="1">
    <source>
        <dbReference type="SAM" id="Phobius"/>
    </source>
</evidence>
<reference evidence="3 4" key="1">
    <citation type="submission" date="2019-01" db="EMBL/GenBank/DDBJ databases">
        <title>Draft genome sequence of Psathyrella aberdarensis IHI B618.</title>
        <authorList>
            <person name="Buettner E."/>
            <person name="Kellner H."/>
        </authorList>
    </citation>
    <scope>NUCLEOTIDE SEQUENCE [LARGE SCALE GENOMIC DNA]</scope>
    <source>
        <strain evidence="3 4">IHI B618</strain>
    </source>
</reference>
<feature type="transmembrane region" description="Helical" evidence="1">
    <location>
        <begin position="49"/>
        <end position="73"/>
    </location>
</feature>
<feature type="transmembrane region" description="Helical" evidence="1">
    <location>
        <begin position="20"/>
        <end position="37"/>
    </location>
</feature>
<feature type="transmembrane region" description="Helical" evidence="1">
    <location>
        <begin position="221"/>
        <end position="247"/>
    </location>
</feature>
<dbReference type="Pfam" id="PF20151">
    <property type="entry name" value="DUF6533"/>
    <property type="match status" value="1"/>
</dbReference>
<sequence length="257" mass="29414">MDSISATVALSLSRFQTTKYFNVAAFTYLIFDYFQTLDLEVKYIWGHKLSPVIALFMATRYFGFIMLSLLLYFQFGTNLTPQNCEIIHGAMICWWPFTSFLVNRTDNEYIAVLLAASTAAADAIMFIRIHALANRSRTMSIYLPVHFLTVYTSFYSVFLYDLTTIRWDPSPYPSGMPCVLAGRTANTVMIPLMVMLVNLFVAFILSIWYGRRNYRNSTSPLLEIFYIDGTIYFLIMGVIVAALIAVIRRPGESWAEL</sequence>
<dbReference type="AlphaFoldDB" id="A0A4Q2DQN3"/>
<keyword evidence="1" id="KW-0812">Transmembrane</keyword>
<dbReference type="OrthoDB" id="3350812at2759"/>
<dbReference type="Proteomes" id="UP000290288">
    <property type="component" value="Unassembled WGS sequence"/>
</dbReference>
<protein>
    <recommendedName>
        <fullName evidence="2">DUF6533 domain-containing protein</fullName>
    </recommendedName>
</protein>
<feature type="transmembrane region" description="Helical" evidence="1">
    <location>
        <begin position="109"/>
        <end position="129"/>
    </location>
</feature>
<evidence type="ECO:0000313" key="3">
    <source>
        <dbReference type="EMBL" id="RXW21806.1"/>
    </source>
</evidence>
<proteinExistence type="predicted"/>